<protein>
    <recommendedName>
        <fullName evidence="8">Transporter</fullName>
    </recommendedName>
</protein>
<dbReference type="SUPFAM" id="SSF161070">
    <property type="entry name" value="SNF-like"/>
    <property type="match status" value="1"/>
</dbReference>
<dbReference type="Pfam" id="PF00209">
    <property type="entry name" value="SNF"/>
    <property type="match status" value="1"/>
</dbReference>
<feature type="transmembrane region" description="Helical" evidence="10">
    <location>
        <begin position="251"/>
        <end position="271"/>
    </location>
</feature>
<keyword evidence="6" id="KW-0915">Sodium</keyword>
<reference evidence="11" key="1">
    <citation type="submission" date="2019-03" db="EMBL/GenBank/DDBJ databases">
        <title>Improved annotation for the trematode Fasciola hepatica.</title>
        <authorList>
            <person name="Choi Y.-J."/>
            <person name="Martin J."/>
            <person name="Mitreva M."/>
        </authorList>
    </citation>
    <scope>NUCLEOTIDE SEQUENCE [LARGE SCALE GENOMIC DNA]</scope>
</reference>
<evidence type="ECO:0000256" key="6">
    <source>
        <dbReference type="PIRSR" id="PIRSR600175-1"/>
    </source>
</evidence>
<dbReference type="GO" id="GO:0006865">
    <property type="term" value="P:amino acid transport"/>
    <property type="evidence" value="ECO:0007669"/>
    <property type="project" value="TreeGrafter"/>
</dbReference>
<evidence type="ECO:0000256" key="3">
    <source>
        <dbReference type="ARBA" id="ARBA00022692"/>
    </source>
</evidence>
<dbReference type="GO" id="GO:0015293">
    <property type="term" value="F:symporter activity"/>
    <property type="evidence" value="ECO:0007669"/>
    <property type="project" value="UniProtKB-KW"/>
</dbReference>
<feature type="region of interest" description="Disordered" evidence="9">
    <location>
        <begin position="629"/>
        <end position="658"/>
    </location>
</feature>
<comment type="similarity">
    <text evidence="8">Belongs to the sodium:neurotransmitter symporter (SNF) (TC 2.A.22) family.</text>
</comment>
<keyword evidence="8" id="KW-0769">Symport</keyword>
<keyword evidence="5 10" id="KW-0472">Membrane</keyword>
<dbReference type="PRINTS" id="PR00176">
    <property type="entry name" value="NANEUSMPORT"/>
</dbReference>
<feature type="disulfide bond" evidence="7">
    <location>
        <begin position="205"/>
        <end position="214"/>
    </location>
</feature>
<dbReference type="GO" id="GO:0005886">
    <property type="term" value="C:plasma membrane"/>
    <property type="evidence" value="ECO:0007669"/>
    <property type="project" value="TreeGrafter"/>
</dbReference>
<evidence type="ECO:0000256" key="7">
    <source>
        <dbReference type="PIRSR" id="PIRSR600175-2"/>
    </source>
</evidence>
<feature type="binding site" evidence="6">
    <location>
        <position position="100"/>
    </location>
    <ligand>
        <name>Na(+)</name>
        <dbReference type="ChEBI" id="CHEBI:29101"/>
        <label>1</label>
    </ligand>
</feature>
<dbReference type="GO" id="GO:0035725">
    <property type="term" value="P:sodium ion transmembrane transport"/>
    <property type="evidence" value="ECO:0007669"/>
    <property type="project" value="TreeGrafter"/>
</dbReference>
<feature type="binding site" evidence="6">
    <location>
        <position position="437"/>
    </location>
    <ligand>
        <name>Na(+)</name>
        <dbReference type="ChEBI" id="CHEBI:29101"/>
        <label>1</label>
    </ligand>
</feature>
<dbReference type="InterPro" id="IPR037272">
    <property type="entry name" value="SNS_sf"/>
</dbReference>
<dbReference type="PROSITE" id="PS50267">
    <property type="entry name" value="NA_NEUROTRAN_SYMP_3"/>
    <property type="match status" value="1"/>
</dbReference>
<evidence type="ECO:0000313" key="11">
    <source>
        <dbReference type="EMBL" id="THD27237.1"/>
    </source>
</evidence>
<sequence>MHYQPPNDNLKCLIAPLDSNSYFARCHRDCIFRDSKPGRVPRGKSRTELAATSSIHPVFEVKDECSIIPVSSSLANTREVEKSPREQWKRRFDFLLSLVGLSVGLGNIWRFPYLCYKHGGGAFLIPYFISIFAAGLPVFLLEVTVGQITAQGGIAAWNICPLFRGIGFASLVTNFCLDCYYNVILAWALYYLFSSFTSTLPWTLCGQWWNTPQCDNGSGLINGTVATDPAAEFWENRVLGLSKGIEHLGPVRWDLALCLLLAWIIVFLCIFKGIKTSGKVMYVTATSPYIFMFILLVRAATLEGAIDGIRYYMVPDWSKLADVQMWADAGAQIFFSYSISLGTLTALGSYNSFHQNSFRDCLAYATVNTLTSLLAGFIIFATLGHMALKADLSIDQVAESGPGLAFVIYPKAIGMMKASPFWSVCFFLMLLLLGIDSQFAGVEGFITSITDFYPRLVLRPKLRILFVGSVCLACFLVGLTMVTEGGMYLFQLFNHYAGSRIILLTAFFECIAAGYFYGAKRIGGHMKKMHGWGLGVLPQVFWCVISPVFTLGLFIVSVVVHEEVSYERASRTEVYHFPQWSIIFGWLLAACSVIMIPIIMVFELLRTPGTFSQRLRTLSHHKLTGSQLMRLQGRKTENDSSASTDSSNSRRSKNGLTNVETQTKVVAKRFLNEESTSNNLN</sequence>
<keyword evidence="6" id="KW-0479">Metal-binding</keyword>
<proteinExistence type="inferred from homology"/>
<feature type="transmembrane region" description="Helical" evidence="10">
    <location>
        <begin position="540"/>
        <end position="560"/>
    </location>
</feature>
<dbReference type="InterPro" id="IPR000175">
    <property type="entry name" value="Na/ntran_symport"/>
</dbReference>
<feature type="transmembrane region" description="Helical" evidence="10">
    <location>
        <begin position="92"/>
        <end position="111"/>
    </location>
</feature>
<accession>A0A4E0RYA1</accession>
<feature type="binding site" evidence="6">
    <location>
        <position position="107"/>
    </location>
    <ligand>
        <name>Na(+)</name>
        <dbReference type="ChEBI" id="CHEBI:29101"/>
        <label>1</label>
    </ligand>
</feature>
<name>A0A4E0RYA1_FASHE</name>
<evidence type="ECO:0000256" key="8">
    <source>
        <dbReference type="RuleBase" id="RU003732"/>
    </source>
</evidence>
<gene>
    <name evidence="11" type="ORF">D915_001977</name>
</gene>
<feature type="transmembrane region" description="Helical" evidence="10">
    <location>
        <begin position="123"/>
        <end position="145"/>
    </location>
</feature>
<feature type="transmembrane region" description="Helical" evidence="10">
    <location>
        <begin position="333"/>
        <end position="350"/>
    </location>
</feature>
<evidence type="ECO:0000256" key="10">
    <source>
        <dbReference type="SAM" id="Phobius"/>
    </source>
</evidence>
<feature type="binding site" evidence="6">
    <location>
        <position position="103"/>
    </location>
    <ligand>
        <name>Na(+)</name>
        <dbReference type="ChEBI" id="CHEBI:29101"/>
        <label>1</label>
    </ligand>
</feature>
<evidence type="ECO:0000256" key="5">
    <source>
        <dbReference type="ARBA" id="ARBA00023136"/>
    </source>
</evidence>
<feature type="transmembrane region" description="Helical" evidence="10">
    <location>
        <begin position="580"/>
        <end position="605"/>
    </location>
</feature>
<feature type="transmembrane region" description="Helical" evidence="10">
    <location>
        <begin position="291"/>
        <end position="313"/>
    </location>
</feature>
<feature type="transmembrane region" description="Helical" evidence="10">
    <location>
        <begin position="501"/>
        <end position="519"/>
    </location>
</feature>
<evidence type="ECO:0000256" key="1">
    <source>
        <dbReference type="ARBA" id="ARBA00004141"/>
    </source>
</evidence>
<dbReference type="EMBL" id="JXXN02000485">
    <property type="protein sequence ID" value="THD27237.1"/>
    <property type="molecule type" value="Genomic_DNA"/>
</dbReference>
<dbReference type="NCBIfam" id="NF037979">
    <property type="entry name" value="Na_transp"/>
    <property type="match status" value="1"/>
</dbReference>
<organism evidence="11 12">
    <name type="scientific">Fasciola hepatica</name>
    <name type="common">Liver fluke</name>
    <dbReference type="NCBI Taxonomy" id="6192"/>
    <lineage>
        <taxon>Eukaryota</taxon>
        <taxon>Metazoa</taxon>
        <taxon>Spiralia</taxon>
        <taxon>Lophotrochozoa</taxon>
        <taxon>Platyhelminthes</taxon>
        <taxon>Trematoda</taxon>
        <taxon>Digenea</taxon>
        <taxon>Plagiorchiida</taxon>
        <taxon>Echinostomata</taxon>
        <taxon>Echinostomatoidea</taxon>
        <taxon>Fasciolidae</taxon>
        <taxon>Fasciola</taxon>
    </lineage>
</organism>
<feature type="compositionally biased region" description="Low complexity" evidence="9">
    <location>
        <begin position="639"/>
        <end position="649"/>
    </location>
</feature>
<keyword evidence="2 8" id="KW-0813">Transport</keyword>
<evidence type="ECO:0000313" key="12">
    <source>
        <dbReference type="Proteomes" id="UP000230066"/>
    </source>
</evidence>
<feature type="binding site" evidence="6">
    <location>
        <position position="368"/>
    </location>
    <ligand>
        <name>Na(+)</name>
        <dbReference type="ChEBI" id="CHEBI:29101"/>
        <label>1</label>
    </ligand>
</feature>
<feature type="binding site" evidence="6">
    <location>
        <position position="433"/>
    </location>
    <ligand>
        <name>Na(+)</name>
        <dbReference type="ChEBI" id="CHEBI:29101"/>
        <label>1</label>
    </ligand>
</feature>
<feature type="transmembrane region" description="Helical" evidence="10">
    <location>
        <begin position="462"/>
        <end position="481"/>
    </location>
</feature>
<comment type="subcellular location">
    <subcellularLocation>
        <location evidence="1">Membrane</location>
        <topology evidence="1">Multi-pass membrane protein</topology>
    </subcellularLocation>
</comment>
<feature type="binding site" evidence="6">
    <location>
        <position position="336"/>
    </location>
    <ligand>
        <name>Na(+)</name>
        <dbReference type="ChEBI" id="CHEBI:29101"/>
        <label>1</label>
    </ligand>
</feature>
<feature type="transmembrane region" description="Helical" evidence="10">
    <location>
        <begin position="166"/>
        <end position="193"/>
    </location>
</feature>
<keyword evidence="4 10" id="KW-1133">Transmembrane helix</keyword>
<feature type="transmembrane region" description="Helical" evidence="10">
    <location>
        <begin position="362"/>
        <end position="383"/>
    </location>
</feature>
<keyword evidence="7" id="KW-1015">Disulfide bond</keyword>
<dbReference type="PROSITE" id="PS00754">
    <property type="entry name" value="NA_NEUROTRAN_SYMP_2"/>
    <property type="match status" value="1"/>
</dbReference>
<dbReference type="PROSITE" id="PS00610">
    <property type="entry name" value="NA_NEUROTRAN_SYMP_1"/>
    <property type="match status" value="1"/>
</dbReference>
<evidence type="ECO:0000256" key="2">
    <source>
        <dbReference type="ARBA" id="ARBA00022448"/>
    </source>
</evidence>
<keyword evidence="3 8" id="KW-0812">Transmembrane</keyword>
<comment type="caution">
    <text evidence="11">The sequence shown here is derived from an EMBL/GenBank/DDBJ whole genome shotgun (WGS) entry which is preliminary data.</text>
</comment>
<dbReference type="PANTHER" id="PTHR11616">
    <property type="entry name" value="SODIUM/CHLORIDE DEPENDENT TRANSPORTER"/>
    <property type="match status" value="1"/>
</dbReference>
<dbReference type="GO" id="GO:0046872">
    <property type="term" value="F:metal ion binding"/>
    <property type="evidence" value="ECO:0007669"/>
    <property type="project" value="UniProtKB-KW"/>
</dbReference>
<dbReference type="PANTHER" id="PTHR11616:SF309">
    <property type="entry name" value="TRANSPORTER"/>
    <property type="match status" value="1"/>
</dbReference>
<feature type="binding site" evidence="6">
    <location>
        <position position="436"/>
    </location>
    <ligand>
        <name>Na(+)</name>
        <dbReference type="ChEBI" id="CHEBI:29101"/>
        <label>1</label>
    </ligand>
</feature>
<dbReference type="AlphaFoldDB" id="A0A4E0RYA1"/>
<evidence type="ECO:0000256" key="4">
    <source>
        <dbReference type="ARBA" id="ARBA00022989"/>
    </source>
</evidence>
<dbReference type="Proteomes" id="UP000230066">
    <property type="component" value="Unassembled WGS sequence"/>
</dbReference>
<feature type="transmembrane region" description="Helical" evidence="10">
    <location>
        <begin position="421"/>
        <end position="442"/>
    </location>
</feature>
<evidence type="ECO:0000256" key="9">
    <source>
        <dbReference type="SAM" id="MobiDB-lite"/>
    </source>
</evidence>
<keyword evidence="12" id="KW-1185">Reference proteome</keyword>